<proteinExistence type="predicted"/>
<evidence type="ECO:0000313" key="2">
    <source>
        <dbReference type="EMBL" id="CAB4689492.1"/>
    </source>
</evidence>
<accession>A0A6J6NU38</accession>
<sequence>MQKKVALATKHGKLAQIAPAFASLGDWQIELVEIDTDVYGTFSGEVPRLLTPRDAAIEKAKAGALHAGLDFGLASEGTIGPHPQIPFINADLEVMAFVDLKSDFAVVETLMSIEIQAYSSTVNSDTDIEDLIAKLDLPAHAANVTINIDGERQFIKGIHHPEELRRLVAGALGQSATVEVENDFRAMSSPSRQANIGALAEKLAARIGSHCPACNQIGWGSVGFEYGLPCSDCFEVVASVAHAEKLGCVTCDHSELRSLGRDSVDPARCERCNP</sequence>
<feature type="domain" description="DUF6671" evidence="1">
    <location>
        <begin position="66"/>
        <end position="274"/>
    </location>
</feature>
<dbReference type="EMBL" id="CAEZXK010000021">
    <property type="protein sequence ID" value="CAB4689492.1"/>
    <property type="molecule type" value="Genomic_DNA"/>
</dbReference>
<evidence type="ECO:0000259" key="1">
    <source>
        <dbReference type="Pfam" id="PF20376"/>
    </source>
</evidence>
<gene>
    <name evidence="2" type="ORF">UFOPK2370_00854</name>
</gene>
<dbReference type="InterPro" id="IPR046612">
    <property type="entry name" value="DUF6671"/>
</dbReference>
<organism evidence="2">
    <name type="scientific">freshwater metagenome</name>
    <dbReference type="NCBI Taxonomy" id="449393"/>
    <lineage>
        <taxon>unclassified sequences</taxon>
        <taxon>metagenomes</taxon>
        <taxon>ecological metagenomes</taxon>
    </lineage>
</organism>
<protein>
    <submittedName>
        <fullName evidence="2">Unannotated protein</fullName>
    </submittedName>
</protein>
<reference evidence="2" key="1">
    <citation type="submission" date="2020-05" db="EMBL/GenBank/DDBJ databases">
        <authorList>
            <person name="Chiriac C."/>
            <person name="Salcher M."/>
            <person name="Ghai R."/>
            <person name="Kavagutti S V."/>
        </authorList>
    </citation>
    <scope>NUCLEOTIDE SEQUENCE</scope>
</reference>
<name>A0A6J6NU38_9ZZZZ</name>
<dbReference type="AlphaFoldDB" id="A0A6J6NU38"/>
<dbReference type="Pfam" id="PF20376">
    <property type="entry name" value="DUF6671"/>
    <property type="match status" value="1"/>
</dbReference>